<evidence type="ECO:0000313" key="3">
    <source>
        <dbReference type="Proteomes" id="UP000007755"/>
    </source>
</evidence>
<dbReference type="AlphaFoldDB" id="F4W598"/>
<dbReference type="Proteomes" id="UP000007755">
    <property type="component" value="Unassembled WGS sequence"/>
</dbReference>
<dbReference type="InParanoid" id="F4W598"/>
<sequence length="231" mass="26485">MPAKATLLILLSLAFTSNGCIFSKRSKTRTHRSDDECVCATTVHYNPLTDTNITVDPYCDCRATGFGVVRIISYGTCIADACDTIHINQTLLEVHDIMMPDDWLNETETVLLLRTICDYSFQHYGLREIDGKKFISDPLPGDKLVISSANGLWEKNLRNMCHNFLDEIQELQLYRNWKDWCEDDEHIPNLEDILCRNEISSLRDCRGISNIYKRQVPTIFGARVKLLAEYV</sequence>
<feature type="chain" id="PRO_5003322779" evidence="1">
    <location>
        <begin position="20"/>
        <end position="231"/>
    </location>
</feature>
<accession>F4W598</accession>
<keyword evidence="3" id="KW-1185">Reference proteome</keyword>
<name>F4W598_ACREC</name>
<protein>
    <submittedName>
        <fullName evidence="2">Uncharacterized protein</fullName>
    </submittedName>
</protein>
<dbReference type="eggNOG" id="ENOG502T88N">
    <property type="taxonomic scope" value="Eukaryota"/>
</dbReference>
<reference evidence="2" key="1">
    <citation type="submission" date="2011-02" db="EMBL/GenBank/DDBJ databases">
        <title>The genome of the leaf-cutting ant Acromyrmex echinatior suggests key adaptations to social evolution and fungus farming.</title>
        <authorList>
            <person name="Nygaard S."/>
            <person name="Zhang G."/>
        </authorList>
    </citation>
    <scope>NUCLEOTIDE SEQUENCE</scope>
</reference>
<feature type="signal peptide" evidence="1">
    <location>
        <begin position="1"/>
        <end position="19"/>
    </location>
</feature>
<keyword evidence="1" id="KW-0732">Signal</keyword>
<organism evidence="3">
    <name type="scientific">Acromyrmex echinatior</name>
    <name type="common">Panamanian leafcutter ant</name>
    <name type="synonym">Acromyrmex octospinosus echinatior</name>
    <dbReference type="NCBI Taxonomy" id="103372"/>
    <lineage>
        <taxon>Eukaryota</taxon>
        <taxon>Metazoa</taxon>
        <taxon>Ecdysozoa</taxon>
        <taxon>Arthropoda</taxon>
        <taxon>Hexapoda</taxon>
        <taxon>Insecta</taxon>
        <taxon>Pterygota</taxon>
        <taxon>Neoptera</taxon>
        <taxon>Endopterygota</taxon>
        <taxon>Hymenoptera</taxon>
        <taxon>Apocrita</taxon>
        <taxon>Aculeata</taxon>
        <taxon>Formicoidea</taxon>
        <taxon>Formicidae</taxon>
        <taxon>Myrmicinae</taxon>
        <taxon>Acromyrmex</taxon>
    </lineage>
</organism>
<dbReference type="EMBL" id="GL887645">
    <property type="protein sequence ID" value="EGI70548.1"/>
    <property type="molecule type" value="Genomic_DNA"/>
</dbReference>
<dbReference type="OrthoDB" id="448621at2759"/>
<gene>
    <name evidence="2" type="ORF">G5I_00593</name>
</gene>
<evidence type="ECO:0000256" key="1">
    <source>
        <dbReference type="SAM" id="SignalP"/>
    </source>
</evidence>
<evidence type="ECO:0000313" key="2">
    <source>
        <dbReference type="EMBL" id="EGI70548.1"/>
    </source>
</evidence>
<proteinExistence type="predicted"/>